<dbReference type="GeneID" id="90073801"/>
<keyword evidence="9" id="KW-1185">Reference proteome</keyword>
<comment type="caution">
    <text evidence="8">The sequence shown here is derived from an EMBL/GenBank/DDBJ whole genome shotgun (WGS) entry which is preliminary data.</text>
</comment>
<keyword evidence="4 5" id="KW-0175">Coiled coil</keyword>
<keyword evidence="3" id="KW-0597">Phosphoprotein</keyword>
<evidence type="ECO:0000259" key="7">
    <source>
        <dbReference type="Pfam" id="PF07989"/>
    </source>
</evidence>
<keyword evidence="2" id="KW-0963">Cytoplasm</keyword>
<dbReference type="InterPro" id="IPR051841">
    <property type="entry name" value="MT-Golgi_org_protein"/>
</dbReference>
<feature type="coiled-coil region" evidence="5">
    <location>
        <begin position="164"/>
        <end position="550"/>
    </location>
</feature>
<dbReference type="PANTHER" id="PTHR18902">
    <property type="entry name" value="NUCLEAR MITOTIC APPARATUS PROTEIN 1-RELATED"/>
    <property type="match status" value="1"/>
</dbReference>
<reference evidence="8 9" key="1">
    <citation type="journal article" date="2023" name="Elife">
        <title>Identification of key yeast species and microbe-microbe interactions impacting larval growth of Drosophila in the wild.</title>
        <authorList>
            <person name="Mure A."/>
            <person name="Sugiura Y."/>
            <person name="Maeda R."/>
            <person name="Honda K."/>
            <person name="Sakurai N."/>
            <person name="Takahashi Y."/>
            <person name="Watada M."/>
            <person name="Katoh T."/>
            <person name="Gotoh A."/>
            <person name="Gotoh Y."/>
            <person name="Taniguchi I."/>
            <person name="Nakamura K."/>
            <person name="Hayashi T."/>
            <person name="Katayama T."/>
            <person name="Uemura T."/>
            <person name="Hattori Y."/>
        </authorList>
    </citation>
    <scope>NUCLEOTIDE SEQUENCE [LARGE SCALE GENOMIC DNA]</scope>
    <source>
        <strain evidence="8 9">SC-9</strain>
    </source>
</reference>
<dbReference type="AlphaFoldDB" id="A0AAV5QMH1"/>
<sequence length="1065" mass="123008">MASYKHLIGTPLDRTRNNNRNNNAYQFTPIGHEDSDLEFSVLNDTNRKKQSASLLNTVSKLRQNRGEDINVDDSFDSFSASTPLVSSVNNSVRDQHVVNKENISPSSGRTRNSHYDELLRNSSNPLKQQQELIDGLKSENYGLKIKISSLTKYLNVDMNTPENIKNMINENSDLKSQITQLTMQLENLRNAESEPNTSATSNNSLLIQMNTMKNEKQELISKVETLEKECEFLNQKLEEVPSFVANEKDDDADNITELRNNLEDFQYELRAKTHEIEEKDLEITQLQNKCQRLEEMKDADLQENDRLEETLIDKNEELKALNKEIQNINYENHQLKLKVSDGDSKIHSLDNKVLKLESDKSNLKVKLKSMEGNGTTVSKKVDKLLNELNTKSEKILQLNETIRELQSQNTLNESELTKMKSYNHSLENQINSGDSHYELENEILRLRSMENNLRNEISHYKLEISELQSNLQENQNTLMDNSTFLHNVEQVEIERDQAYDDLKIYEDHILELENKLDQAISQIDSSQDRLREMDHMIISLKQENDSLKKQLSVKGYSNPRSVTFNSKTKNKNGGFFSSFWNGATDVDTDEDEQVNGLSATSTIRKLTKEKEEFKDEINALQLKVKHLNEDLSNERLAKSQTNVGSYEKDEIKKLAKQKNDLEILMENRKISFESQINDYKQNISKLVEEVKSKDLEIEGLSSTLKKDSFKVDSLGVEREEHMQLLKKNMENEKKNMMLNFEIEKLRSDYEIKSEMLNKEIESLKKSLTDSIQPSGAQKNLEEKKREIESLKSKIETFETENEELRQELARKVKELNSKYEKLTKNYQKVYSRYKSATKSKNQLSDISLELEDESSKSSETGLKGKLLSKERELEALEADYNLMKTKMSSKVRELSGTNISMNGRIDDLSKELQQLKVGISGSDLKKLRKLENAAHYYREKFHQELYLTQDLKFVNQYLNEAIRKSNKMILSDVNKLVKTGKIGLEMESIVSIAALHSNEPELKNYKSLNNFLYKQSMHNTKPNSLTGKLTFKGLAKFVLATVRLQKRVEKSIKKGKLLKAVKMEC</sequence>
<name>A0AAV5QMH1_9ASCO</name>
<organism evidence="8 9">
    <name type="scientific">Saccharomycopsis crataegensis</name>
    <dbReference type="NCBI Taxonomy" id="43959"/>
    <lineage>
        <taxon>Eukaryota</taxon>
        <taxon>Fungi</taxon>
        <taxon>Dikarya</taxon>
        <taxon>Ascomycota</taxon>
        <taxon>Saccharomycotina</taxon>
        <taxon>Saccharomycetes</taxon>
        <taxon>Saccharomycopsidaceae</taxon>
        <taxon>Saccharomycopsis</taxon>
    </lineage>
</organism>
<evidence type="ECO:0000313" key="9">
    <source>
        <dbReference type="Proteomes" id="UP001360560"/>
    </source>
</evidence>
<evidence type="ECO:0000256" key="3">
    <source>
        <dbReference type="ARBA" id="ARBA00022553"/>
    </source>
</evidence>
<evidence type="ECO:0000256" key="5">
    <source>
        <dbReference type="SAM" id="Coils"/>
    </source>
</evidence>
<evidence type="ECO:0000256" key="4">
    <source>
        <dbReference type="ARBA" id="ARBA00023054"/>
    </source>
</evidence>
<gene>
    <name evidence="8" type="ORF">DASC09_031510</name>
</gene>
<dbReference type="PANTHER" id="PTHR18902:SF25">
    <property type="entry name" value="GRIP AND COILED-COIL DOMAIN-CONTAINING PROTEIN 2"/>
    <property type="match status" value="1"/>
</dbReference>
<accession>A0AAV5QMH1</accession>
<dbReference type="InterPro" id="IPR012943">
    <property type="entry name" value="Cnn_1N"/>
</dbReference>
<dbReference type="Proteomes" id="UP001360560">
    <property type="component" value="Unassembled WGS sequence"/>
</dbReference>
<evidence type="ECO:0000256" key="1">
    <source>
        <dbReference type="ARBA" id="ARBA00004496"/>
    </source>
</evidence>
<evidence type="ECO:0000256" key="2">
    <source>
        <dbReference type="ARBA" id="ARBA00022490"/>
    </source>
</evidence>
<evidence type="ECO:0000313" key="8">
    <source>
        <dbReference type="EMBL" id="GMM35826.1"/>
    </source>
</evidence>
<dbReference type="GO" id="GO:0005815">
    <property type="term" value="C:microtubule organizing center"/>
    <property type="evidence" value="ECO:0007669"/>
    <property type="project" value="InterPro"/>
</dbReference>
<evidence type="ECO:0000256" key="6">
    <source>
        <dbReference type="SAM" id="MobiDB-lite"/>
    </source>
</evidence>
<feature type="domain" description="Centrosomin N-terminal motif 1" evidence="7">
    <location>
        <begin position="126"/>
        <end position="190"/>
    </location>
</feature>
<dbReference type="EMBL" id="BTFZ01000011">
    <property type="protein sequence ID" value="GMM35826.1"/>
    <property type="molecule type" value="Genomic_DNA"/>
</dbReference>
<dbReference type="GO" id="GO:0005737">
    <property type="term" value="C:cytoplasm"/>
    <property type="evidence" value="ECO:0007669"/>
    <property type="project" value="UniProtKB-SubCell"/>
</dbReference>
<feature type="coiled-coil region" evidence="5">
    <location>
        <begin position="603"/>
        <end position="637"/>
    </location>
</feature>
<comment type="subcellular location">
    <subcellularLocation>
        <location evidence="1">Cytoplasm</location>
    </subcellularLocation>
</comment>
<feature type="coiled-coil region" evidence="5">
    <location>
        <begin position="669"/>
        <end position="696"/>
    </location>
</feature>
<dbReference type="Pfam" id="PF07989">
    <property type="entry name" value="Cnn_1N"/>
    <property type="match status" value="1"/>
</dbReference>
<feature type="coiled-coil region" evidence="5">
    <location>
        <begin position="746"/>
        <end position="832"/>
    </location>
</feature>
<protein>
    <recommendedName>
        <fullName evidence="7">Centrosomin N-terminal motif 1 domain-containing protein</fullName>
    </recommendedName>
</protein>
<proteinExistence type="predicted"/>
<dbReference type="RefSeq" id="XP_064852822.1">
    <property type="nucleotide sequence ID" value="XM_064996750.1"/>
</dbReference>
<feature type="region of interest" description="Disordered" evidence="6">
    <location>
        <begin position="1"/>
        <end position="21"/>
    </location>
</feature>